<dbReference type="AlphaFoldDB" id="A0A183ARE8"/>
<gene>
    <name evidence="6" type="ORF">ECPE_LOCUS9533</name>
</gene>
<evidence type="ECO:0000256" key="2">
    <source>
        <dbReference type="ARBA" id="ARBA00022692"/>
    </source>
</evidence>
<feature type="transmembrane region" description="Helical" evidence="5">
    <location>
        <begin position="178"/>
        <end position="204"/>
    </location>
</feature>
<protein>
    <submittedName>
        <fullName evidence="8">G_PROTEIN_RECEP_F1_2 domain-containing protein</fullName>
    </submittedName>
</protein>
<feature type="transmembrane region" description="Helical" evidence="5">
    <location>
        <begin position="54"/>
        <end position="75"/>
    </location>
</feature>
<organism evidence="8">
    <name type="scientific">Echinostoma caproni</name>
    <dbReference type="NCBI Taxonomy" id="27848"/>
    <lineage>
        <taxon>Eukaryota</taxon>
        <taxon>Metazoa</taxon>
        <taxon>Spiralia</taxon>
        <taxon>Lophotrochozoa</taxon>
        <taxon>Platyhelminthes</taxon>
        <taxon>Trematoda</taxon>
        <taxon>Digenea</taxon>
        <taxon>Plagiorchiida</taxon>
        <taxon>Echinostomata</taxon>
        <taxon>Echinostomatoidea</taxon>
        <taxon>Echinostomatidae</taxon>
        <taxon>Echinostoma</taxon>
    </lineage>
</organism>
<evidence type="ECO:0000256" key="3">
    <source>
        <dbReference type="ARBA" id="ARBA00022989"/>
    </source>
</evidence>
<dbReference type="InterPro" id="IPR000276">
    <property type="entry name" value="GPCR_Rhodpsn"/>
</dbReference>
<keyword evidence="7" id="KW-1185">Reference proteome</keyword>
<keyword evidence="2 5" id="KW-0812">Transmembrane</keyword>
<proteinExistence type="predicted"/>
<dbReference type="Proteomes" id="UP000272942">
    <property type="component" value="Unassembled WGS sequence"/>
</dbReference>
<evidence type="ECO:0000256" key="1">
    <source>
        <dbReference type="ARBA" id="ARBA00004370"/>
    </source>
</evidence>
<dbReference type="OrthoDB" id="6274471at2759"/>
<evidence type="ECO:0000256" key="5">
    <source>
        <dbReference type="SAM" id="Phobius"/>
    </source>
</evidence>
<comment type="subcellular location">
    <subcellularLocation>
        <location evidence="1">Membrane</location>
    </subcellularLocation>
</comment>
<dbReference type="GO" id="GO:0016020">
    <property type="term" value="C:membrane"/>
    <property type="evidence" value="ECO:0007669"/>
    <property type="project" value="UniProtKB-SubCell"/>
</dbReference>
<dbReference type="PANTHER" id="PTHR45698">
    <property type="entry name" value="TRACE AMINE-ASSOCIATED RECEPTOR 19N-RELATED"/>
    <property type="match status" value="1"/>
</dbReference>
<dbReference type="GO" id="GO:0004930">
    <property type="term" value="F:G protein-coupled receptor activity"/>
    <property type="evidence" value="ECO:0007669"/>
    <property type="project" value="InterPro"/>
</dbReference>
<reference evidence="6 7" key="2">
    <citation type="submission" date="2018-11" db="EMBL/GenBank/DDBJ databases">
        <authorList>
            <consortium name="Pathogen Informatics"/>
        </authorList>
    </citation>
    <scope>NUCLEOTIDE SEQUENCE [LARGE SCALE GENOMIC DNA]</scope>
    <source>
        <strain evidence="6 7">Egypt</strain>
    </source>
</reference>
<accession>A0A183ARE8</accession>
<keyword evidence="3 5" id="KW-1133">Transmembrane helix</keyword>
<evidence type="ECO:0000313" key="8">
    <source>
        <dbReference type="WBParaSite" id="ECPE_0000956301-mRNA-1"/>
    </source>
</evidence>
<evidence type="ECO:0000313" key="7">
    <source>
        <dbReference type="Proteomes" id="UP000272942"/>
    </source>
</evidence>
<sequence length="322" mass="36089">MQTNGANPNQLAFPPISDREVASISFILSGGVLFNLYSCLALSRTHIPSTLSKLLLYNQCVLDAALSLIVVSMIASGNYTLLFPQDRANPVVCALLQSGFISRLIRIMILCNIVCQSVDRFWAIVYPNTYFMHTKRYVMVCYTMIPTYALAASIFRLFKVNFVDGQCERQELDLSPQAIRAIEIVLRYTIPMIVSCSLNLTVVWKLHHLGIFKSWMVSNTQAAGNTSGQTDSTDPLVSLRNRIFLSTFGLNVELTMQEIVSITLTVLHYQGVLNFGLQSKIRIYFLFGIALCSGLNPVLPIITVEPLRNTMLRDLRCFKPRG</sequence>
<evidence type="ECO:0000256" key="4">
    <source>
        <dbReference type="ARBA" id="ARBA00023136"/>
    </source>
</evidence>
<dbReference type="WBParaSite" id="ECPE_0000956301-mRNA-1">
    <property type="protein sequence ID" value="ECPE_0000956301-mRNA-1"/>
    <property type="gene ID" value="ECPE_0000956301"/>
</dbReference>
<name>A0A183ARE8_9TREM</name>
<dbReference type="EMBL" id="UZAN01047568">
    <property type="protein sequence ID" value="VDP85540.1"/>
    <property type="molecule type" value="Genomic_DNA"/>
</dbReference>
<reference evidence="8" key="1">
    <citation type="submission" date="2016-06" db="UniProtKB">
        <authorList>
            <consortium name="WormBaseParasite"/>
        </authorList>
    </citation>
    <scope>IDENTIFICATION</scope>
</reference>
<dbReference type="SUPFAM" id="SSF81321">
    <property type="entry name" value="Family A G protein-coupled receptor-like"/>
    <property type="match status" value="1"/>
</dbReference>
<keyword evidence="4 5" id="KW-0472">Membrane</keyword>
<feature type="transmembrane region" description="Helical" evidence="5">
    <location>
        <begin position="136"/>
        <end position="158"/>
    </location>
</feature>
<dbReference type="CDD" id="cd00637">
    <property type="entry name" value="7tm_classA_rhodopsin-like"/>
    <property type="match status" value="1"/>
</dbReference>
<dbReference type="Pfam" id="PF00001">
    <property type="entry name" value="7tm_1"/>
    <property type="match status" value="1"/>
</dbReference>
<feature type="transmembrane region" description="Helical" evidence="5">
    <location>
        <begin position="21"/>
        <end position="42"/>
    </location>
</feature>
<dbReference type="PANTHER" id="PTHR45698:SF1">
    <property type="entry name" value="TRACE AMINE-ASSOCIATED RECEPTOR 13C-LIKE"/>
    <property type="match status" value="1"/>
</dbReference>
<evidence type="ECO:0000313" key="6">
    <source>
        <dbReference type="EMBL" id="VDP85540.1"/>
    </source>
</evidence>
<feature type="transmembrane region" description="Helical" evidence="5">
    <location>
        <begin position="283"/>
        <end position="302"/>
    </location>
</feature>
<dbReference type="Gene3D" id="1.20.1070.10">
    <property type="entry name" value="Rhodopsin 7-helix transmembrane proteins"/>
    <property type="match status" value="1"/>
</dbReference>